<comment type="caution">
    <text evidence="3">The sequence shown here is derived from an EMBL/GenBank/DDBJ whole genome shotgun (WGS) entry which is preliminary data.</text>
</comment>
<feature type="region of interest" description="Disordered" evidence="2">
    <location>
        <begin position="1"/>
        <end position="28"/>
    </location>
</feature>
<name>A0AAV5KMA6_9ROSI</name>
<dbReference type="PANTHER" id="PTHR33566:SF6">
    <property type="entry name" value="PROTEIN DEFECTIVE IN MERISTEM SILENCING 3"/>
    <property type="match status" value="1"/>
</dbReference>
<dbReference type="AlphaFoldDB" id="A0AAV5KMA6"/>
<keyword evidence="4" id="KW-1185">Reference proteome</keyword>
<feature type="coiled-coil region" evidence="1">
    <location>
        <begin position="351"/>
        <end position="385"/>
    </location>
</feature>
<organism evidence="3 4">
    <name type="scientific">Rubroshorea leprosula</name>
    <dbReference type="NCBI Taxonomy" id="152421"/>
    <lineage>
        <taxon>Eukaryota</taxon>
        <taxon>Viridiplantae</taxon>
        <taxon>Streptophyta</taxon>
        <taxon>Embryophyta</taxon>
        <taxon>Tracheophyta</taxon>
        <taxon>Spermatophyta</taxon>
        <taxon>Magnoliopsida</taxon>
        <taxon>eudicotyledons</taxon>
        <taxon>Gunneridae</taxon>
        <taxon>Pentapetalae</taxon>
        <taxon>rosids</taxon>
        <taxon>malvids</taxon>
        <taxon>Malvales</taxon>
        <taxon>Dipterocarpaceae</taxon>
        <taxon>Rubroshorea</taxon>
    </lineage>
</organism>
<gene>
    <name evidence="3" type="ORF">SLEP1_g35008</name>
</gene>
<sequence length="420" mass="46723">MALSVQDPSVPMQVDQNDNSLAAGDEMQNGGLSQAKSIIQSSERLQDDLRLIGLKIKQHEDNLKLLNSQKNKLEESILDMRVILGKYHSSSAPRTENEDYSDLEGEQKVIENILKHEKSAARIICQLSHDISHASHSKLNKDVLGIVATLGKVDDENLSKLLAEYLGLETMLAIVCKTFEGVKALETFDKDGVIDKSAGLHGLAASLGKPLDARFLVICLENLRPYAGDFIADDPQKRLDLLKPRLPNGECPPGFLGFAVNMINVDSSNLFYVIVGGYGLRETLFYSLFSRLQVYRTRADMVSALPCISEGAVSLDGGIIRSNGIFSLGSREEVDVRFPKPSSMPDVPQSHIQAEKQIKEMNMKKENLQEDIKREEALLNKARFNFGSKKQEYVMFIAQSSSSYTTQHQLPVTRDRLTPR</sequence>
<keyword evidence="1" id="KW-0175">Coiled coil</keyword>
<dbReference type="PANTHER" id="PTHR33566">
    <property type="entry name" value="EN/SPM-LIKE TRANSPOSON-RELATED"/>
    <property type="match status" value="1"/>
</dbReference>
<evidence type="ECO:0000313" key="4">
    <source>
        <dbReference type="Proteomes" id="UP001054252"/>
    </source>
</evidence>
<dbReference type="EMBL" id="BPVZ01000069">
    <property type="protein sequence ID" value="GKV25598.1"/>
    <property type="molecule type" value="Genomic_DNA"/>
</dbReference>
<evidence type="ECO:0000313" key="3">
    <source>
        <dbReference type="EMBL" id="GKV25598.1"/>
    </source>
</evidence>
<accession>A0AAV5KMA6</accession>
<evidence type="ECO:0000256" key="2">
    <source>
        <dbReference type="SAM" id="MobiDB-lite"/>
    </source>
</evidence>
<dbReference type="Proteomes" id="UP001054252">
    <property type="component" value="Unassembled WGS sequence"/>
</dbReference>
<protein>
    <recommendedName>
        <fullName evidence="5">Protein DEFECTIVE IN MERISTEM SILENCING 3-like</fullName>
    </recommendedName>
</protein>
<evidence type="ECO:0000256" key="1">
    <source>
        <dbReference type="SAM" id="Coils"/>
    </source>
</evidence>
<reference evidence="3 4" key="1">
    <citation type="journal article" date="2021" name="Commun. Biol.">
        <title>The genome of Shorea leprosula (Dipterocarpaceae) highlights the ecological relevance of drought in aseasonal tropical rainforests.</title>
        <authorList>
            <person name="Ng K.K.S."/>
            <person name="Kobayashi M.J."/>
            <person name="Fawcett J.A."/>
            <person name="Hatakeyama M."/>
            <person name="Paape T."/>
            <person name="Ng C.H."/>
            <person name="Ang C.C."/>
            <person name="Tnah L.H."/>
            <person name="Lee C.T."/>
            <person name="Nishiyama T."/>
            <person name="Sese J."/>
            <person name="O'Brien M.J."/>
            <person name="Copetti D."/>
            <person name="Mohd Noor M.I."/>
            <person name="Ong R.C."/>
            <person name="Putra M."/>
            <person name="Sireger I.Z."/>
            <person name="Indrioko S."/>
            <person name="Kosugi Y."/>
            <person name="Izuno A."/>
            <person name="Isagi Y."/>
            <person name="Lee S.L."/>
            <person name="Shimizu K.K."/>
        </authorList>
    </citation>
    <scope>NUCLEOTIDE SEQUENCE [LARGE SCALE GENOMIC DNA]</scope>
    <source>
        <strain evidence="3">214</strain>
    </source>
</reference>
<proteinExistence type="predicted"/>
<evidence type="ECO:0008006" key="5">
    <source>
        <dbReference type="Google" id="ProtNLM"/>
    </source>
</evidence>